<dbReference type="InterPro" id="IPR058041">
    <property type="entry name" value="CcFV1_CP"/>
</dbReference>
<evidence type="ECO:0000313" key="2">
    <source>
        <dbReference type="EMBL" id="QVU39973.1"/>
    </source>
</evidence>
<accession>A0A8E6Z559</accession>
<gene>
    <name evidence="2" type="primary">hypothetical protein</name>
</gene>
<dbReference type="Pfam" id="PF25660">
    <property type="entry name" value="CcFV1_CP"/>
    <property type="match status" value="1"/>
</dbReference>
<sequence>MSLSSAFNSDVLSRLANLSLDDLKTVHGAVTHGYTAGTFFEALQAHKQGRDPELPSIRVQPRPLVINAWSFVNDRAQYNGVYGLSAAEATDLREQILSDRKAGFERIEKIVGDRLRQKGSNKGVSVSEAGMPGESSGPGAGDRSPVARELKKEIAAHGARYGRYKFVASETVLGGPHAFVVNLGGGFGAYFANKRGAIDVARIARVQGREFELIQGYVGFLPPGETNPQFGKAINPKATWDCKLGPDDKAPPAPTPKATTAAPPK</sequence>
<evidence type="ECO:0000256" key="1">
    <source>
        <dbReference type="SAM" id="MobiDB-lite"/>
    </source>
</evidence>
<name>A0A8E6Z559_9VIRU</name>
<proteinExistence type="predicted"/>
<feature type="region of interest" description="Disordered" evidence="1">
    <location>
        <begin position="118"/>
        <end position="147"/>
    </location>
</feature>
<feature type="region of interest" description="Disordered" evidence="1">
    <location>
        <begin position="243"/>
        <end position="265"/>
    </location>
</feature>
<reference evidence="2" key="1">
    <citation type="submission" date="2021-03" db="EMBL/GenBank/DDBJ databases">
        <authorList>
            <person name="Urzo M.L.R."/>
            <person name="Cope A.E."/>
            <person name="Guinto T.D."/>
            <person name="Kondo H."/>
            <person name="Suzuki N."/>
        </authorList>
    </citation>
    <scope>NUCLEOTIDE SEQUENCE</scope>
    <source>
        <strain evidence="2">122_NGS_MO</strain>
    </source>
</reference>
<feature type="compositionally biased region" description="Low complexity" evidence="1">
    <location>
        <begin position="256"/>
        <end position="265"/>
    </location>
</feature>
<protein>
    <submittedName>
        <fullName evidence="2">Uncharacterized protein</fullName>
    </submittedName>
</protein>
<dbReference type="EMBL" id="MW752171">
    <property type="protein sequence ID" value="QVU39973.1"/>
    <property type="molecule type" value="Genomic_RNA"/>
</dbReference>
<organism evidence="2">
    <name type="scientific">Magnaporthe oryzae polymycovirus 2</name>
    <dbReference type="NCBI Taxonomy" id="2838331"/>
    <lineage>
        <taxon>Viruses</taxon>
        <taxon>Riboviria</taxon>
    </lineage>
</organism>